<dbReference type="InterPro" id="IPR008258">
    <property type="entry name" value="Transglycosylase_SLT_dom_1"/>
</dbReference>
<dbReference type="SUPFAM" id="SSF53955">
    <property type="entry name" value="Lysozyme-like"/>
    <property type="match status" value="1"/>
</dbReference>
<organism evidence="4 5">
    <name type="scientific">Lysobacter korlensis</name>
    <dbReference type="NCBI Taxonomy" id="553636"/>
    <lineage>
        <taxon>Bacteria</taxon>
        <taxon>Pseudomonadati</taxon>
        <taxon>Pseudomonadota</taxon>
        <taxon>Gammaproteobacteria</taxon>
        <taxon>Lysobacterales</taxon>
        <taxon>Lysobacteraceae</taxon>
        <taxon>Lysobacter</taxon>
    </lineage>
</organism>
<evidence type="ECO:0000313" key="4">
    <source>
        <dbReference type="EMBL" id="MFC0677545.1"/>
    </source>
</evidence>
<proteinExistence type="inferred from homology"/>
<dbReference type="RefSeq" id="WP_386666190.1">
    <property type="nucleotide sequence ID" value="NZ_JBHLTG010000001.1"/>
</dbReference>
<evidence type="ECO:0000313" key="5">
    <source>
        <dbReference type="Proteomes" id="UP001589896"/>
    </source>
</evidence>
<dbReference type="Pfam" id="PF01464">
    <property type="entry name" value="SLT"/>
    <property type="match status" value="1"/>
</dbReference>
<feature type="domain" description="Transglycosylase SLT" evidence="3">
    <location>
        <begin position="64"/>
        <end position="163"/>
    </location>
</feature>
<protein>
    <submittedName>
        <fullName evidence="4">Lytic transglycosylase domain-containing protein</fullName>
    </submittedName>
</protein>
<gene>
    <name evidence="4" type="ORF">ACFFGH_06760</name>
</gene>
<dbReference type="PANTHER" id="PTHR37423">
    <property type="entry name" value="SOLUBLE LYTIC MUREIN TRANSGLYCOSYLASE-RELATED"/>
    <property type="match status" value="1"/>
</dbReference>
<feature type="region of interest" description="Disordered" evidence="2">
    <location>
        <begin position="211"/>
        <end position="230"/>
    </location>
</feature>
<dbReference type="InterPro" id="IPR023346">
    <property type="entry name" value="Lysozyme-like_dom_sf"/>
</dbReference>
<dbReference type="Gene3D" id="1.10.530.10">
    <property type="match status" value="1"/>
</dbReference>
<dbReference type="PANTHER" id="PTHR37423:SF2">
    <property type="entry name" value="MEMBRANE-BOUND LYTIC MUREIN TRANSGLYCOSYLASE C"/>
    <property type="match status" value="1"/>
</dbReference>
<evidence type="ECO:0000256" key="2">
    <source>
        <dbReference type="SAM" id="MobiDB-lite"/>
    </source>
</evidence>
<dbReference type="Proteomes" id="UP001589896">
    <property type="component" value="Unassembled WGS sequence"/>
</dbReference>
<comment type="similarity">
    <text evidence="1">Belongs to the transglycosylase Slt family.</text>
</comment>
<dbReference type="EMBL" id="JBHLTG010000001">
    <property type="protein sequence ID" value="MFC0677545.1"/>
    <property type="molecule type" value="Genomic_DNA"/>
</dbReference>
<keyword evidence="5" id="KW-1185">Reference proteome</keyword>
<accession>A0ABV6RKN5</accession>
<name>A0ABV6RKN5_9GAMM</name>
<reference evidence="4 5" key="1">
    <citation type="submission" date="2024-09" db="EMBL/GenBank/DDBJ databases">
        <authorList>
            <person name="Sun Q."/>
            <person name="Mori K."/>
        </authorList>
    </citation>
    <scope>NUCLEOTIDE SEQUENCE [LARGE SCALE GENOMIC DNA]</scope>
    <source>
        <strain evidence="4 5">KCTC 23076</strain>
    </source>
</reference>
<dbReference type="CDD" id="cd16894">
    <property type="entry name" value="MltD-like"/>
    <property type="match status" value="1"/>
</dbReference>
<sequence length="230" mass="25054">MPAGTGRDVFERFRSGLADARCSTRTSQRWRQHYAGAATRLAKRDGQTLPVFAHVVDSLRSARLPTEYALIPFVESGYRPQARNPAGPAGLWQFVAPTARRLRIPMGTAGDGRLSPVESTRAAVEYLKLLHKRFGGDWRLAAMAYNAGEHRVAKALRSQKGAPGQTDPASLEGIPGSTRAYVEKLDALACVMDEASTRSEWLRALDRPVRRLDPRPGAALPGAPTIPGRS</sequence>
<evidence type="ECO:0000259" key="3">
    <source>
        <dbReference type="Pfam" id="PF01464"/>
    </source>
</evidence>
<evidence type="ECO:0000256" key="1">
    <source>
        <dbReference type="ARBA" id="ARBA00007734"/>
    </source>
</evidence>
<comment type="caution">
    <text evidence="4">The sequence shown here is derived from an EMBL/GenBank/DDBJ whole genome shotgun (WGS) entry which is preliminary data.</text>
</comment>